<gene>
    <name evidence="1" type="ORF">NTJ_03898</name>
</gene>
<sequence>MSDSGAQGFIWICFYSVGWGPRDLPQARAKAFPSAKGTGDSESFPLIHEKFFVLGNMASLDIPNTDCQGVDNKEPSSPPTIVSRVCSLFDHCQTLSRGGNPPSLPFIFRTSSPQLLPR</sequence>
<evidence type="ECO:0000313" key="1">
    <source>
        <dbReference type="EMBL" id="BES91089.1"/>
    </source>
</evidence>
<dbReference type="EMBL" id="AP028910">
    <property type="protein sequence ID" value="BES91089.1"/>
    <property type="molecule type" value="Genomic_DNA"/>
</dbReference>
<name>A0ABN7AFS1_9HEMI</name>
<accession>A0ABN7AFS1</accession>
<protein>
    <submittedName>
        <fullName evidence="1">Uncharacterized protein</fullName>
    </submittedName>
</protein>
<reference evidence="1 2" key="1">
    <citation type="submission" date="2023-09" db="EMBL/GenBank/DDBJ databases">
        <title>Nesidiocoris tenuis whole genome shotgun sequence.</title>
        <authorList>
            <person name="Shibata T."/>
            <person name="Shimoda M."/>
            <person name="Kobayashi T."/>
            <person name="Uehara T."/>
        </authorList>
    </citation>
    <scope>NUCLEOTIDE SEQUENCE [LARGE SCALE GENOMIC DNA]</scope>
    <source>
        <strain evidence="1 2">Japan</strain>
    </source>
</reference>
<organism evidence="1 2">
    <name type="scientific">Nesidiocoris tenuis</name>
    <dbReference type="NCBI Taxonomy" id="355587"/>
    <lineage>
        <taxon>Eukaryota</taxon>
        <taxon>Metazoa</taxon>
        <taxon>Ecdysozoa</taxon>
        <taxon>Arthropoda</taxon>
        <taxon>Hexapoda</taxon>
        <taxon>Insecta</taxon>
        <taxon>Pterygota</taxon>
        <taxon>Neoptera</taxon>
        <taxon>Paraneoptera</taxon>
        <taxon>Hemiptera</taxon>
        <taxon>Heteroptera</taxon>
        <taxon>Panheteroptera</taxon>
        <taxon>Cimicomorpha</taxon>
        <taxon>Miridae</taxon>
        <taxon>Dicyphina</taxon>
        <taxon>Nesidiocoris</taxon>
    </lineage>
</organism>
<proteinExistence type="predicted"/>
<dbReference type="Proteomes" id="UP001307889">
    <property type="component" value="Chromosome 2"/>
</dbReference>
<keyword evidence="2" id="KW-1185">Reference proteome</keyword>
<evidence type="ECO:0000313" key="2">
    <source>
        <dbReference type="Proteomes" id="UP001307889"/>
    </source>
</evidence>